<accession>A0AA97JSK4</accession>
<dbReference type="GeneID" id="129335347"/>
<dbReference type="Pfam" id="PF02899">
    <property type="entry name" value="Phage_int_SAM_1"/>
    <property type="match status" value="1"/>
</dbReference>
<keyword evidence="3" id="KW-0233">DNA recombination</keyword>
<dbReference type="Gene3D" id="1.10.443.10">
    <property type="entry name" value="Intergrase catalytic core"/>
    <property type="match status" value="1"/>
</dbReference>
<dbReference type="SUPFAM" id="SSF56349">
    <property type="entry name" value="DNA breaking-rejoining enzymes"/>
    <property type="match status" value="1"/>
</dbReference>
<dbReference type="RefSeq" id="XP_054843758.1">
    <property type="nucleotide sequence ID" value="XM_054987783.1"/>
</dbReference>
<dbReference type="PROSITE" id="PS51898">
    <property type="entry name" value="TYR_RECOMBINASE"/>
    <property type="match status" value="1"/>
</dbReference>
<dbReference type="KEGG" id="emc:129335347"/>
<sequence>MQGILNSVAPSTLRSYTKAVARFLAFAEGLDVPVPWPASQATVLQYLAHLHGLGLAAGTMRRDLAAISFFSKAGGFPDPCDSFEARRAMEGWGRVSPRVPDQRRPITLPVLRAILREVPDVCWSSFEAQLLHTTFVLAFFGAFRVGELVAGSRRDPSGRALALGDVAPSRRRVAITIRHSKTDQQGRGASVLLRSAREKAICPVRAVWSFLAVRPHSPGPFLIHRDGSPLTRYQFAALLRACLQAAGFPPEEFATHSFRIGAATVASVLGLPPAAIQRLGRWRSSAFRSYIRTARALTC</sequence>
<keyword evidence="2" id="KW-0238">DNA-binding</keyword>
<name>A0AA97JSK4_EUBMA</name>
<dbReference type="Gene3D" id="1.10.150.130">
    <property type="match status" value="1"/>
</dbReference>
<dbReference type="GO" id="GO:0003677">
    <property type="term" value="F:DNA binding"/>
    <property type="evidence" value="ECO:0007669"/>
    <property type="project" value="UniProtKB-KW"/>
</dbReference>
<dbReference type="InterPro" id="IPR013762">
    <property type="entry name" value="Integrase-like_cat_sf"/>
</dbReference>
<dbReference type="InterPro" id="IPR011010">
    <property type="entry name" value="DNA_brk_join_enz"/>
</dbReference>
<feature type="domain" description="Core-binding (CB)" evidence="5">
    <location>
        <begin position="1"/>
        <end position="75"/>
    </location>
</feature>
<evidence type="ECO:0000259" key="4">
    <source>
        <dbReference type="PROSITE" id="PS51898"/>
    </source>
</evidence>
<dbReference type="InterPro" id="IPR004107">
    <property type="entry name" value="Integrase_SAM-like_N"/>
</dbReference>
<dbReference type="InterPro" id="IPR044068">
    <property type="entry name" value="CB"/>
</dbReference>
<dbReference type="AlphaFoldDB" id="A0AA97JSK4"/>
<evidence type="ECO:0000313" key="7">
    <source>
        <dbReference type="RefSeq" id="XP_054843758.1"/>
    </source>
</evidence>
<evidence type="ECO:0000256" key="2">
    <source>
        <dbReference type="ARBA" id="ARBA00023125"/>
    </source>
</evidence>
<dbReference type="GO" id="GO:0006310">
    <property type="term" value="P:DNA recombination"/>
    <property type="evidence" value="ECO:0007669"/>
    <property type="project" value="UniProtKB-KW"/>
</dbReference>
<dbReference type="PROSITE" id="PS51900">
    <property type="entry name" value="CB"/>
    <property type="match status" value="1"/>
</dbReference>
<dbReference type="GO" id="GO:0015074">
    <property type="term" value="P:DNA integration"/>
    <property type="evidence" value="ECO:0007669"/>
    <property type="project" value="UniProtKB-KW"/>
</dbReference>
<gene>
    <name evidence="7" type="primary">LOC129335347</name>
</gene>
<dbReference type="InterPro" id="IPR010998">
    <property type="entry name" value="Integrase_recombinase_N"/>
</dbReference>
<organism evidence="6 7">
    <name type="scientific">Eublepharis macularius</name>
    <name type="common">Leopard gecko</name>
    <name type="synonym">Cyrtodactylus macularius</name>
    <dbReference type="NCBI Taxonomy" id="481883"/>
    <lineage>
        <taxon>Eukaryota</taxon>
        <taxon>Metazoa</taxon>
        <taxon>Chordata</taxon>
        <taxon>Craniata</taxon>
        <taxon>Vertebrata</taxon>
        <taxon>Euteleostomi</taxon>
        <taxon>Lepidosauria</taxon>
        <taxon>Squamata</taxon>
        <taxon>Bifurcata</taxon>
        <taxon>Gekkota</taxon>
        <taxon>Eublepharidae</taxon>
        <taxon>Eublepharinae</taxon>
        <taxon>Eublepharis</taxon>
    </lineage>
</organism>
<dbReference type="InterPro" id="IPR002104">
    <property type="entry name" value="Integrase_catalytic"/>
</dbReference>
<evidence type="ECO:0000313" key="6">
    <source>
        <dbReference type="Proteomes" id="UP001190640"/>
    </source>
</evidence>
<dbReference type="PANTHER" id="PTHR34605:SF3">
    <property type="entry name" value="P CELL-TYPE AGGLUTINATION PROTEIN MAP4-LIKE-RELATED"/>
    <property type="match status" value="1"/>
</dbReference>
<feature type="domain" description="Tyr recombinase" evidence="4">
    <location>
        <begin position="98"/>
        <end position="299"/>
    </location>
</feature>
<evidence type="ECO:0000256" key="1">
    <source>
        <dbReference type="ARBA" id="ARBA00022908"/>
    </source>
</evidence>
<dbReference type="PANTHER" id="PTHR34605">
    <property type="entry name" value="PHAGE_INTEGRASE DOMAIN-CONTAINING PROTEIN"/>
    <property type="match status" value="1"/>
</dbReference>
<keyword evidence="1" id="KW-0229">DNA integration</keyword>
<dbReference type="InterPro" id="IPR052925">
    <property type="entry name" value="Phage_Integrase-like_Recomb"/>
</dbReference>
<evidence type="ECO:0000256" key="3">
    <source>
        <dbReference type="ARBA" id="ARBA00023172"/>
    </source>
</evidence>
<protein>
    <submittedName>
        <fullName evidence="7">Integrase/recombinase xerD homolog</fullName>
    </submittedName>
</protein>
<evidence type="ECO:0000259" key="5">
    <source>
        <dbReference type="PROSITE" id="PS51900"/>
    </source>
</evidence>
<dbReference type="SUPFAM" id="SSF47823">
    <property type="entry name" value="lambda integrase-like, N-terminal domain"/>
    <property type="match status" value="1"/>
</dbReference>
<reference evidence="7" key="1">
    <citation type="submission" date="2025-08" db="UniProtKB">
        <authorList>
            <consortium name="RefSeq"/>
        </authorList>
    </citation>
    <scope>IDENTIFICATION</scope>
    <source>
        <tissue evidence="7">Blood</tissue>
    </source>
</reference>
<keyword evidence="6" id="KW-1185">Reference proteome</keyword>
<dbReference type="Proteomes" id="UP001190640">
    <property type="component" value="Chromosome 9"/>
</dbReference>
<proteinExistence type="predicted"/>